<dbReference type="InParanoid" id="A0A1U8AC79"/>
<keyword evidence="2" id="KW-0723">Serine/threonine-protein kinase</keyword>
<dbReference type="PROSITE" id="PS00107">
    <property type="entry name" value="PROTEIN_KINASE_ATP"/>
    <property type="match status" value="1"/>
</dbReference>
<keyword evidence="8 12" id="KW-0067">ATP-binding</keyword>
<evidence type="ECO:0000256" key="1">
    <source>
        <dbReference type="ARBA" id="ARBA00004479"/>
    </source>
</evidence>
<dbReference type="Pfam" id="PF14380">
    <property type="entry name" value="WAK_assoc"/>
    <property type="match status" value="1"/>
</dbReference>
<dbReference type="AlphaFoldDB" id="A0A1U8AC79"/>
<dbReference type="PANTHER" id="PTHR27009">
    <property type="entry name" value="RUST RESISTANCE KINASE LR10-RELATED"/>
    <property type="match status" value="1"/>
</dbReference>
<dbReference type="GO" id="GO:0016020">
    <property type="term" value="C:membrane"/>
    <property type="evidence" value="ECO:0007669"/>
    <property type="project" value="UniProtKB-SubCell"/>
</dbReference>
<dbReference type="Gene3D" id="3.30.200.20">
    <property type="entry name" value="Phosphorylase Kinase, domain 1"/>
    <property type="match status" value="1"/>
</dbReference>
<evidence type="ECO:0000256" key="5">
    <source>
        <dbReference type="ARBA" id="ARBA00022729"/>
    </source>
</evidence>
<feature type="chain" id="PRO_5010549101" evidence="14">
    <location>
        <begin position="23"/>
        <end position="684"/>
    </location>
</feature>
<dbReference type="RefSeq" id="XP_010265072.1">
    <property type="nucleotide sequence ID" value="XM_010266770.1"/>
</dbReference>
<keyword evidence="4 13" id="KW-0812">Transmembrane</keyword>
<dbReference type="FunFam" id="1.10.510.10:FF:000590">
    <property type="entry name" value="PR5-like receptor kinase"/>
    <property type="match status" value="1"/>
</dbReference>
<comment type="subcellular location">
    <subcellularLocation>
        <location evidence="1">Membrane</location>
        <topology evidence="1">Single-pass type I membrane protein</topology>
    </subcellularLocation>
</comment>
<evidence type="ECO:0000313" key="17">
    <source>
        <dbReference type="RefSeq" id="XP_010265072.1"/>
    </source>
</evidence>
<keyword evidence="6 12" id="KW-0547">Nucleotide-binding</keyword>
<dbReference type="GO" id="GO:0004674">
    <property type="term" value="F:protein serine/threonine kinase activity"/>
    <property type="evidence" value="ECO:0007669"/>
    <property type="project" value="UniProtKB-KW"/>
</dbReference>
<dbReference type="InterPro" id="IPR025287">
    <property type="entry name" value="WAK_GUB"/>
</dbReference>
<dbReference type="PROSITE" id="PS50011">
    <property type="entry name" value="PROTEIN_KINASE_DOM"/>
    <property type="match status" value="1"/>
</dbReference>
<dbReference type="InterPro" id="IPR045874">
    <property type="entry name" value="LRK10/LRL21-25-like"/>
</dbReference>
<dbReference type="Gene3D" id="1.10.510.10">
    <property type="entry name" value="Transferase(Phosphotransferase) domain 1"/>
    <property type="match status" value="1"/>
</dbReference>
<evidence type="ECO:0000256" key="14">
    <source>
        <dbReference type="SAM" id="SignalP"/>
    </source>
</evidence>
<dbReference type="OrthoDB" id="544400at2759"/>
<dbReference type="GO" id="GO:0030247">
    <property type="term" value="F:polysaccharide binding"/>
    <property type="evidence" value="ECO:0007669"/>
    <property type="project" value="InterPro"/>
</dbReference>
<dbReference type="OMA" id="FRCDHID"/>
<keyword evidence="9 13" id="KW-1133">Transmembrane helix</keyword>
<protein>
    <submittedName>
        <fullName evidence="17">Rust resistance kinase Lr10-like</fullName>
    </submittedName>
</protein>
<proteinExistence type="predicted"/>
<evidence type="ECO:0000256" key="6">
    <source>
        <dbReference type="ARBA" id="ARBA00022741"/>
    </source>
</evidence>
<keyword evidence="16" id="KW-1185">Reference proteome</keyword>
<dbReference type="STRING" id="4432.A0A1U8AC79"/>
<sequence>MASSIALLCSIVLLLNPIFSRSQNDSFYYESCAPYRHRCGNITFTFPFSSQKQFGNSRLDCGLPPYIFTCDSSDAAGLLLSKRSYQVKAIFPSDNLITVADQQLVNDLRSGSCESFQNFTVADVKPLEFPGWGPMLNFFKCQSGINGLPEAFLEQQVLSYSCGENSMLYLFNDTTTFDYNFTRQSNPIDIPKPCTLVRFPVSGANLSRSKLLNKSSSHPETLFQVLSDGFQLLWPKFGECDDCKQAGGRCGYDASLREGNQSSKGIVCFCRGGCDKKTDHKHKRHNPRRWILILGVTVGSVFLLLVLAMMIVITFKYKREGLVNFKISHFRGKRSFGRGQNVEQFIKNYQSTLTTKYSYADIKKITNGFREKLGEGGYGSVFKGKLSNGQLVAVKMLEKYRDNGQDFINEVATIGTIHHVNVINLLGFCWDWEGTRRALVYEFMPNGSLGDLICKEEVSRSLGWAKLLQIAMGIAHGIEYLHNGCEFRILHLDIKPHNILLDHNFQPKISDFGLAKTYSRSDSVVPLTMARGTVGYIAPELFLKNLGGASRKSDVYSYGMLLLEMVGGRKNVHPDIKTSSEAYFPGWIYNKLVQEEDMNLIDMVVEEEVYIVRKMVMVGLWCIQINPRDRPSMTRVIEMLSGRMEAIELPPKPCLFSPPRLQPEQEISSFHSDISILPLTPNSL</sequence>
<evidence type="ECO:0000256" key="4">
    <source>
        <dbReference type="ARBA" id="ARBA00022692"/>
    </source>
</evidence>
<dbReference type="InterPro" id="IPR008271">
    <property type="entry name" value="Ser/Thr_kinase_AS"/>
</dbReference>
<feature type="domain" description="Protein kinase" evidence="15">
    <location>
        <begin position="367"/>
        <end position="647"/>
    </location>
</feature>
<reference evidence="17" key="1">
    <citation type="submission" date="2025-08" db="UniProtKB">
        <authorList>
            <consortium name="RefSeq"/>
        </authorList>
    </citation>
    <scope>IDENTIFICATION</scope>
</reference>
<evidence type="ECO:0000256" key="13">
    <source>
        <dbReference type="SAM" id="Phobius"/>
    </source>
</evidence>
<keyword evidence="5 14" id="KW-0732">Signal</keyword>
<dbReference type="SUPFAM" id="SSF56112">
    <property type="entry name" value="Protein kinase-like (PK-like)"/>
    <property type="match status" value="1"/>
</dbReference>
<accession>A0A1U8AC79</accession>
<dbReference type="Proteomes" id="UP000189703">
    <property type="component" value="Unplaced"/>
</dbReference>
<dbReference type="KEGG" id="nnu:104602908"/>
<keyword evidence="11" id="KW-0325">Glycoprotein</keyword>
<keyword evidence="3" id="KW-0808">Transferase</keyword>
<dbReference type="GeneID" id="104602908"/>
<evidence type="ECO:0000256" key="10">
    <source>
        <dbReference type="ARBA" id="ARBA00023136"/>
    </source>
</evidence>
<dbReference type="SMART" id="SM00220">
    <property type="entry name" value="S_TKc"/>
    <property type="match status" value="1"/>
</dbReference>
<dbReference type="GO" id="GO:0005524">
    <property type="term" value="F:ATP binding"/>
    <property type="evidence" value="ECO:0007669"/>
    <property type="project" value="UniProtKB-UniRule"/>
</dbReference>
<dbReference type="FunFam" id="3.30.200.20:FF:000178">
    <property type="entry name" value="serine/threonine-protein kinase PBS1-like"/>
    <property type="match status" value="1"/>
</dbReference>
<evidence type="ECO:0000256" key="8">
    <source>
        <dbReference type="ARBA" id="ARBA00022840"/>
    </source>
</evidence>
<evidence type="ECO:0000256" key="11">
    <source>
        <dbReference type="ARBA" id="ARBA00023180"/>
    </source>
</evidence>
<dbReference type="InterPro" id="IPR000719">
    <property type="entry name" value="Prot_kinase_dom"/>
</dbReference>
<dbReference type="PROSITE" id="PS00108">
    <property type="entry name" value="PROTEIN_KINASE_ST"/>
    <property type="match status" value="1"/>
</dbReference>
<evidence type="ECO:0000256" key="7">
    <source>
        <dbReference type="ARBA" id="ARBA00022777"/>
    </source>
</evidence>
<evidence type="ECO:0000313" key="16">
    <source>
        <dbReference type="Proteomes" id="UP000189703"/>
    </source>
</evidence>
<keyword evidence="10 13" id="KW-0472">Membrane</keyword>
<evidence type="ECO:0000256" key="3">
    <source>
        <dbReference type="ARBA" id="ARBA00022679"/>
    </source>
</evidence>
<dbReference type="eggNOG" id="KOG1187">
    <property type="taxonomic scope" value="Eukaryota"/>
</dbReference>
<evidence type="ECO:0000256" key="9">
    <source>
        <dbReference type="ARBA" id="ARBA00022989"/>
    </source>
</evidence>
<dbReference type="Pfam" id="PF00069">
    <property type="entry name" value="Pkinase"/>
    <property type="match status" value="1"/>
</dbReference>
<dbReference type="Pfam" id="PF13947">
    <property type="entry name" value="GUB_WAK_bind"/>
    <property type="match status" value="1"/>
</dbReference>
<evidence type="ECO:0000256" key="2">
    <source>
        <dbReference type="ARBA" id="ARBA00022527"/>
    </source>
</evidence>
<feature type="binding site" evidence="12">
    <location>
        <position position="395"/>
    </location>
    <ligand>
        <name>ATP</name>
        <dbReference type="ChEBI" id="CHEBI:30616"/>
    </ligand>
</feature>
<dbReference type="InterPro" id="IPR011009">
    <property type="entry name" value="Kinase-like_dom_sf"/>
</dbReference>
<gene>
    <name evidence="17" type="primary">LOC104602908</name>
</gene>
<evidence type="ECO:0000259" key="15">
    <source>
        <dbReference type="PROSITE" id="PS50011"/>
    </source>
</evidence>
<dbReference type="InterPro" id="IPR032872">
    <property type="entry name" value="WAK_assoc_C"/>
</dbReference>
<feature type="signal peptide" evidence="14">
    <location>
        <begin position="1"/>
        <end position="22"/>
    </location>
</feature>
<feature type="transmembrane region" description="Helical" evidence="13">
    <location>
        <begin position="290"/>
        <end position="315"/>
    </location>
</feature>
<evidence type="ECO:0000256" key="12">
    <source>
        <dbReference type="PROSITE-ProRule" id="PRU10141"/>
    </source>
</evidence>
<keyword evidence="7" id="KW-0418">Kinase</keyword>
<name>A0A1U8AC79_NELNU</name>
<dbReference type="InterPro" id="IPR017441">
    <property type="entry name" value="Protein_kinase_ATP_BS"/>
</dbReference>
<organism evidence="16 17">
    <name type="scientific">Nelumbo nucifera</name>
    <name type="common">Sacred lotus</name>
    <dbReference type="NCBI Taxonomy" id="4432"/>
    <lineage>
        <taxon>Eukaryota</taxon>
        <taxon>Viridiplantae</taxon>
        <taxon>Streptophyta</taxon>
        <taxon>Embryophyta</taxon>
        <taxon>Tracheophyta</taxon>
        <taxon>Spermatophyta</taxon>
        <taxon>Magnoliopsida</taxon>
        <taxon>Proteales</taxon>
        <taxon>Nelumbonaceae</taxon>
        <taxon>Nelumbo</taxon>
    </lineage>
</organism>